<dbReference type="KEGG" id="cpb:Cphamn1_1348"/>
<gene>
    <name evidence="7" type="ordered locus">Cphamn1_1348</name>
</gene>
<accession>B3EJ78</accession>
<dbReference type="GO" id="GO:0005886">
    <property type="term" value="C:plasma membrane"/>
    <property type="evidence" value="ECO:0007669"/>
    <property type="project" value="TreeGrafter"/>
</dbReference>
<name>B3EJ78_CHLPB</name>
<protein>
    <recommendedName>
        <fullName evidence="8">Iron export ABC transporter permease subunit FetB</fullName>
    </recommendedName>
</protein>
<dbReference type="Pfam" id="PF03649">
    <property type="entry name" value="UPF0014"/>
    <property type="match status" value="1"/>
</dbReference>
<comment type="similarity">
    <text evidence="2">Belongs to the UPF0014 family.</text>
</comment>
<keyword evidence="3 6" id="KW-0812">Transmembrane</keyword>
<evidence type="ECO:0000313" key="7">
    <source>
        <dbReference type="EMBL" id="ACE04278.1"/>
    </source>
</evidence>
<keyword evidence="4 6" id="KW-1133">Transmembrane helix</keyword>
<dbReference type="HOGENOM" id="CLU_076147_1_1_10"/>
<reference evidence="7" key="1">
    <citation type="submission" date="2008-06" db="EMBL/GenBank/DDBJ databases">
        <title>Complete sequence of Chlorobium phaeobacteroides BS1.</title>
        <authorList>
            <consortium name="US DOE Joint Genome Institute"/>
            <person name="Lucas S."/>
            <person name="Copeland A."/>
            <person name="Lapidus A."/>
            <person name="Glavina del Rio T."/>
            <person name="Dalin E."/>
            <person name="Tice H."/>
            <person name="Bruce D."/>
            <person name="Goodwin L."/>
            <person name="Pitluck S."/>
            <person name="Schmutz J."/>
            <person name="Larimer F."/>
            <person name="Land M."/>
            <person name="Hauser L."/>
            <person name="Kyrpides N."/>
            <person name="Ovchinnikova G."/>
            <person name="Li T."/>
            <person name="Liu Z."/>
            <person name="Zhao F."/>
            <person name="Overmann J."/>
            <person name="Bryant D.A."/>
            <person name="Richardson P."/>
        </authorList>
    </citation>
    <scope>NUCLEOTIDE SEQUENCE [LARGE SCALE GENOMIC DNA]</scope>
    <source>
        <strain evidence="7">BS1</strain>
    </source>
</reference>
<feature type="transmembrane region" description="Helical" evidence="6">
    <location>
        <begin position="12"/>
        <end position="33"/>
    </location>
</feature>
<feature type="transmembrane region" description="Helical" evidence="6">
    <location>
        <begin position="40"/>
        <end position="59"/>
    </location>
</feature>
<feature type="transmembrane region" description="Helical" evidence="6">
    <location>
        <begin position="182"/>
        <end position="202"/>
    </location>
</feature>
<organism evidence="7">
    <name type="scientific">Chlorobium phaeobacteroides (strain BS1)</name>
    <dbReference type="NCBI Taxonomy" id="331678"/>
    <lineage>
        <taxon>Bacteria</taxon>
        <taxon>Pseudomonadati</taxon>
        <taxon>Chlorobiota</taxon>
        <taxon>Chlorobiia</taxon>
        <taxon>Chlorobiales</taxon>
        <taxon>Chlorobiaceae</taxon>
        <taxon>Chlorobium/Pelodictyon group</taxon>
        <taxon>Chlorobium</taxon>
    </lineage>
</organism>
<evidence type="ECO:0000256" key="6">
    <source>
        <dbReference type="SAM" id="Phobius"/>
    </source>
</evidence>
<dbReference type="OrthoDB" id="9791807at2"/>
<feature type="transmembrane region" description="Helical" evidence="6">
    <location>
        <begin position="222"/>
        <end position="245"/>
    </location>
</feature>
<feature type="transmembrane region" description="Helical" evidence="6">
    <location>
        <begin position="128"/>
        <end position="147"/>
    </location>
</feature>
<dbReference type="AlphaFoldDB" id="B3EJ78"/>
<proteinExistence type="inferred from homology"/>
<evidence type="ECO:0000256" key="2">
    <source>
        <dbReference type="ARBA" id="ARBA00005268"/>
    </source>
</evidence>
<dbReference type="eggNOG" id="COG0390">
    <property type="taxonomic scope" value="Bacteria"/>
</dbReference>
<dbReference type="InterPro" id="IPR005226">
    <property type="entry name" value="UPF0014_fam"/>
</dbReference>
<dbReference type="PANTHER" id="PTHR30028">
    <property type="entry name" value="UPF0014 INNER MEMBRANE PROTEIN YBBM-RELATED"/>
    <property type="match status" value="1"/>
</dbReference>
<dbReference type="EMBL" id="CP001101">
    <property type="protein sequence ID" value="ACE04278.1"/>
    <property type="molecule type" value="Genomic_DNA"/>
</dbReference>
<keyword evidence="5 6" id="KW-0472">Membrane</keyword>
<dbReference type="PANTHER" id="PTHR30028:SF0">
    <property type="entry name" value="PROTEIN ALUMINUM SENSITIVE 3"/>
    <property type="match status" value="1"/>
</dbReference>
<evidence type="ECO:0000256" key="3">
    <source>
        <dbReference type="ARBA" id="ARBA00022692"/>
    </source>
</evidence>
<evidence type="ECO:0000256" key="5">
    <source>
        <dbReference type="ARBA" id="ARBA00023136"/>
    </source>
</evidence>
<feature type="transmembrane region" description="Helical" evidence="6">
    <location>
        <begin position="65"/>
        <end position="82"/>
    </location>
</feature>
<sequence length="264" mass="29220">MNPVVEISTWQLLLGLIFIILAQGASFAYHLGLNRDITVGTIRTFAQLFLMGYALTLIFQLNSVWFTLGIFIIMAVSASFIVRGRVKEKQISYMVPTFLTMFISYFVTAIFVSGLIVGVDPWWEPRYFLPIGGMVIGNSMSALAIALERLFKEIRQQKDLIETQLCLGANYREASSEMFKNAVTAGMIPSINAMMGVGLVFIPGMMSGQILAGADPLQAIRYQIVIMLMLVGSTATTSIITMLIVRKRCFGRGEELLLSTSGRE</sequence>
<feature type="transmembrane region" description="Helical" evidence="6">
    <location>
        <begin position="94"/>
        <end position="116"/>
    </location>
</feature>
<evidence type="ECO:0000256" key="4">
    <source>
        <dbReference type="ARBA" id="ARBA00022989"/>
    </source>
</evidence>
<evidence type="ECO:0000256" key="1">
    <source>
        <dbReference type="ARBA" id="ARBA00004141"/>
    </source>
</evidence>
<comment type="subcellular location">
    <subcellularLocation>
        <location evidence="1">Membrane</location>
        <topology evidence="1">Multi-pass membrane protein</topology>
    </subcellularLocation>
</comment>
<evidence type="ECO:0008006" key="8">
    <source>
        <dbReference type="Google" id="ProtNLM"/>
    </source>
</evidence>